<evidence type="ECO:0000259" key="1">
    <source>
        <dbReference type="Pfam" id="PF04168"/>
    </source>
</evidence>
<dbReference type="RefSeq" id="WP_138452175.1">
    <property type="nucleotide sequence ID" value="NZ_VBVZ01000259.1"/>
</dbReference>
<evidence type="ECO:0000313" key="3">
    <source>
        <dbReference type="Proteomes" id="UP000304941"/>
    </source>
</evidence>
<dbReference type="Pfam" id="PF04168">
    <property type="entry name" value="Alpha-E"/>
    <property type="match status" value="1"/>
</dbReference>
<protein>
    <submittedName>
        <fullName evidence="2">Alpha-E domain-containing protein</fullName>
    </submittedName>
</protein>
<organism evidence="2 3">
    <name type="scientific">Pseudomonas edaphica</name>
    <dbReference type="NCBI Taxonomy" id="2006980"/>
    <lineage>
        <taxon>Bacteria</taxon>
        <taxon>Pseudomonadati</taxon>
        <taxon>Pseudomonadota</taxon>
        <taxon>Gammaproteobacteria</taxon>
        <taxon>Pseudomonadales</taxon>
        <taxon>Pseudomonadaceae</taxon>
        <taxon>Pseudomonas</taxon>
    </lineage>
</organism>
<gene>
    <name evidence="2" type="ORF">FEM54_17650</name>
</gene>
<evidence type="ECO:0000313" key="2">
    <source>
        <dbReference type="EMBL" id="TLG90430.1"/>
    </source>
</evidence>
<sequence>MLSRTASDLYWMSRYLERAENLARMLDVSYS</sequence>
<dbReference type="InterPro" id="IPR007296">
    <property type="entry name" value="DUF403"/>
</dbReference>
<proteinExistence type="predicted"/>
<feature type="domain" description="DUF403" evidence="1">
    <location>
        <begin position="1"/>
        <end position="30"/>
    </location>
</feature>
<name>A0ABY2U2N3_9PSED</name>
<reference evidence="2 3" key="1">
    <citation type="submission" date="2019-05" db="EMBL/GenBank/DDBJ databases">
        <title>Pseudomonas edaphica sp. nov., isolated from rhizospheric soil of Cistus ladanifer L. in Spain.</title>
        <authorList>
            <person name="Peix A."/>
        </authorList>
    </citation>
    <scope>NUCLEOTIDE SEQUENCE [LARGE SCALE GENOMIC DNA]</scope>
    <source>
        <strain evidence="2 3">RD25</strain>
    </source>
</reference>
<dbReference type="EMBL" id="VBVZ01000259">
    <property type="protein sequence ID" value="TLG90430.1"/>
    <property type="molecule type" value="Genomic_DNA"/>
</dbReference>
<keyword evidence="3" id="KW-1185">Reference proteome</keyword>
<comment type="caution">
    <text evidence="2">The sequence shown here is derived from an EMBL/GenBank/DDBJ whole genome shotgun (WGS) entry which is preliminary data.</text>
</comment>
<dbReference type="Proteomes" id="UP000304941">
    <property type="component" value="Unassembled WGS sequence"/>
</dbReference>
<feature type="non-terminal residue" evidence="2">
    <location>
        <position position="31"/>
    </location>
</feature>
<accession>A0ABY2U2N3</accession>